<gene>
    <name evidence="4" type="ORF">AAK873_07505</name>
</gene>
<proteinExistence type="predicted"/>
<evidence type="ECO:0000259" key="3">
    <source>
        <dbReference type="Pfam" id="PF16344"/>
    </source>
</evidence>
<dbReference type="InterPro" id="IPR012373">
    <property type="entry name" value="Ferrdict_sens_TM"/>
</dbReference>
<sequence>MKNRVRKFKDGKMYSEELINFKEEVDLMTDKELDECLNNCESNLTFTESDIDAIQNRLNEEIKTEKRKIILHRFYKACAAITLPAILLSGILLFNYYNDLKKYDTIISHNIIIETDKGESSMTILPDGSRILMNPKSKLSYNIKSFNFEKREIEYKGEGHFNIKKNTDAPFKLKVSDLEIKVLGTIFSLYARENKNNTEIYLEEGSLQLTSFISDSKKLLHSGETAIIHNETGEIEIIDDTSDYKRTAGQSIIYFKSSTLSDVAKDLELYYGKEVIVNNDIKHILFTGSLPINDLKQVRYVLENTLNISISINEADNTLTFMP</sequence>
<evidence type="ECO:0000256" key="1">
    <source>
        <dbReference type="SAM" id="Phobius"/>
    </source>
</evidence>
<keyword evidence="5" id="KW-1185">Reference proteome</keyword>
<name>A0ABV4CXD1_9BACT</name>
<dbReference type="Gene3D" id="2.60.120.1440">
    <property type="match status" value="1"/>
</dbReference>
<evidence type="ECO:0000313" key="5">
    <source>
        <dbReference type="Proteomes" id="UP001565200"/>
    </source>
</evidence>
<dbReference type="Pfam" id="PF04773">
    <property type="entry name" value="FecR"/>
    <property type="match status" value="1"/>
</dbReference>
<reference evidence="4 5" key="1">
    <citation type="submission" date="2024-03" db="EMBL/GenBank/DDBJ databases">
        <title>Mouse gut bacterial collection (mGBC) of GemPharmatech.</title>
        <authorList>
            <person name="He Y."/>
            <person name="Dong L."/>
            <person name="Wu D."/>
            <person name="Gao X."/>
            <person name="Lin Z."/>
        </authorList>
    </citation>
    <scope>NUCLEOTIDE SEQUENCE [LARGE SCALE GENOMIC DNA]</scope>
    <source>
        <strain evidence="4 5">54-13</strain>
    </source>
</reference>
<keyword evidence="1" id="KW-1133">Transmembrane helix</keyword>
<dbReference type="EMBL" id="JBCLPP010000017">
    <property type="protein sequence ID" value="MEY8245461.1"/>
    <property type="molecule type" value="Genomic_DNA"/>
</dbReference>
<evidence type="ECO:0000259" key="2">
    <source>
        <dbReference type="Pfam" id="PF04773"/>
    </source>
</evidence>
<dbReference type="Pfam" id="PF16344">
    <property type="entry name" value="FecR_C"/>
    <property type="match status" value="1"/>
</dbReference>
<dbReference type="InterPro" id="IPR006860">
    <property type="entry name" value="FecR"/>
</dbReference>
<keyword evidence="1" id="KW-0472">Membrane</keyword>
<feature type="domain" description="Protein FecR C-terminal" evidence="3">
    <location>
        <begin position="253"/>
        <end position="314"/>
    </location>
</feature>
<keyword evidence="1" id="KW-0812">Transmembrane</keyword>
<evidence type="ECO:0000313" key="4">
    <source>
        <dbReference type="EMBL" id="MEY8245461.1"/>
    </source>
</evidence>
<comment type="caution">
    <text evidence="4">The sequence shown here is derived from an EMBL/GenBank/DDBJ whole genome shotgun (WGS) entry which is preliminary data.</text>
</comment>
<dbReference type="Gene3D" id="3.55.50.30">
    <property type="match status" value="1"/>
</dbReference>
<organism evidence="4 5">
    <name type="scientific">Heminiphilus faecis</name>
    <dbReference type="NCBI Taxonomy" id="2601703"/>
    <lineage>
        <taxon>Bacteria</taxon>
        <taxon>Pseudomonadati</taxon>
        <taxon>Bacteroidota</taxon>
        <taxon>Bacteroidia</taxon>
        <taxon>Bacteroidales</taxon>
        <taxon>Muribaculaceae</taxon>
        <taxon>Heminiphilus</taxon>
    </lineage>
</organism>
<feature type="domain" description="FecR protein" evidence="2">
    <location>
        <begin position="113"/>
        <end position="206"/>
    </location>
</feature>
<dbReference type="PANTHER" id="PTHR30273">
    <property type="entry name" value="PERIPLASMIC SIGNAL SENSOR AND SIGMA FACTOR ACTIVATOR FECR-RELATED"/>
    <property type="match status" value="1"/>
</dbReference>
<protein>
    <submittedName>
        <fullName evidence="4">FecR family protein</fullName>
    </submittedName>
</protein>
<dbReference type="InterPro" id="IPR032508">
    <property type="entry name" value="FecR_C"/>
</dbReference>
<accession>A0ABV4CXD1</accession>
<feature type="transmembrane region" description="Helical" evidence="1">
    <location>
        <begin position="74"/>
        <end position="97"/>
    </location>
</feature>
<dbReference type="RefSeq" id="WP_121699669.1">
    <property type="nucleotide sequence ID" value="NZ_JBCLPP010000017.1"/>
</dbReference>
<dbReference type="Proteomes" id="UP001565200">
    <property type="component" value="Unassembled WGS sequence"/>
</dbReference>
<dbReference type="PANTHER" id="PTHR30273:SF2">
    <property type="entry name" value="PROTEIN FECR"/>
    <property type="match status" value="1"/>
</dbReference>